<dbReference type="SMART" id="SM00382">
    <property type="entry name" value="AAA"/>
    <property type="match status" value="1"/>
</dbReference>
<dbReference type="PRINTS" id="PR01896">
    <property type="entry name" value="TAP1PROTEIN"/>
</dbReference>
<keyword evidence="2 7" id="KW-0812">Transmembrane</keyword>
<feature type="domain" description="ABC transporter" evidence="8">
    <location>
        <begin position="526"/>
        <end position="682"/>
    </location>
</feature>
<keyword evidence="5 7" id="KW-1133">Transmembrane helix</keyword>
<dbReference type="PROSITE" id="PS50929">
    <property type="entry name" value="ABC_TM1F"/>
    <property type="match status" value="1"/>
</dbReference>
<organism evidence="10 11">
    <name type="scientific">Plectus sambesii</name>
    <dbReference type="NCBI Taxonomy" id="2011161"/>
    <lineage>
        <taxon>Eukaryota</taxon>
        <taxon>Metazoa</taxon>
        <taxon>Ecdysozoa</taxon>
        <taxon>Nematoda</taxon>
        <taxon>Chromadorea</taxon>
        <taxon>Plectida</taxon>
        <taxon>Plectina</taxon>
        <taxon>Plectoidea</taxon>
        <taxon>Plectidae</taxon>
        <taxon>Plectus</taxon>
    </lineage>
</organism>
<dbReference type="GO" id="GO:0015421">
    <property type="term" value="F:ABC-type oligopeptide transporter activity"/>
    <property type="evidence" value="ECO:0007669"/>
    <property type="project" value="TreeGrafter"/>
</dbReference>
<dbReference type="Gene3D" id="3.40.50.300">
    <property type="entry name" value="P-loop containing nucleotide triphosphate hydrolases"/>
    <property type="match status" value="2"/>
</dbReference>
<dbReference type="FunFam" id="1.20.1560.10:FF:000154">
    <property type="entry name" value="HAlF transporter (PGP related)"/>
    <property type="match status" value="1"/>
</dbReference>
<evidence type="ECO:0000256" key="6">
    <source>
        <dbReference type="ARBA" id="ARBA00023136"/>
    </source>
</evidence>
<evidence type="ECO:0000256" key="4">
    <source>
        <dbReference type="ARBA" id="ARBA00022840"/>
    </source>
</evidence>
<sequence length="739" mass="82043">MGLRGAGLAVLAVVCSALDMSLTLLGIAWDGKVFSFANISNSFSTATPKEYDFRRNPIDFFVLSLLRITLYMVGAGLVICDPIEGVNRVRKVSGPVFGFTLLLWAFSPTKLLAFAEKDDPLHAGQWLCMAWNFVAALILHIVWNRVYGSTKTTTPTASSIAADRAALIANQHHAEGDEEAPIADVIVKAKETFELIARLLQYCRREWVWHMSGFTWLFLYSISRIVVPYYTGQVIATVVATRSYDNLLDSVKVMTVISVASAIFGGFRGGSFEYCYAKINRAIRGDLFTSLVHQEVGFYDANKTGEVTSRLTADCQTMSDTVALNVNVFLRNIVMMGGSMIFMFMLSWRLSLVTFIAVPIIFLASKIFGTYYDILSERTQDSVAKANDVAEEVLSTMRTVRSFACENVESDRYYGFLTITLGIVKVKAFAYIGFIWVNELCQMFILVAVLWFGGHLVITKRLQGDLLVSFLLYQLQLGDNLRQMGEVWTGLMQSVGASRKVFEYIDRKPAINNEGRVAPSNVAGKIEFRNVHFSYPSRPDLPILKDLSFSVNPGETVALVGPSGGGKSSCIALLEHFYEPSKGQVLIDGVPLQDFDHKYIHTKAILLLDEATSALDTESEHLVQEALYKNLKGRTVILIAHRLSTVEKADKIVVINKGCVEQEGTHQELLNQDGLYKNLVQRQMIGHNEAAEPVAAATFDYKREREELFEPTKPMSPVGMARSLLGTSFTGSGSSYQSH</sequence>
<evidence type="ECO:0000259" key="8">
    <source>
        <dbReference type="PROSITE" id="PS50893"/>
    </source>
</evidence>
<comment type="subcellular location">
    <subcellularLocation>
        <location evidence="1">Membrane</location>
        <topology evidence="1">Multi-pass membrane protein</topology>
    </subcellularLocation>
</comment>
<evidence type="ECO:0000256" key="5">
    <source>
        <dbReference type="ARBA" id="ARBA00022989"/>
    </source>
</evidence>
<feature type="transmembrane region" description="Helical" evidence="7">
    <location>
        <begin position="123"/>
        <end position="143"/>
    </location>
</feature>
<evidence type="ECO:0000256" key="3">
    <source>
        <dbReference type="ARBA" id="ARBA00022741"/>
    </source>
</evidence>
<dbReference type="PIRSF" id="PIRSF002773">
    <property type="entry name" value="ABC_prm/ATPase_B"/>
    <property type="match status" value="1"/>
</dbReference>
<dbReference type="GO" id="GO:0016887">
    <property type="term" value="F:ATP hydrolysis activity"/>
    <property type="evidence" value="ECO:0007669"/>
    <property type="project" value="InterPro"/>
</dbReference>
<dbReference type="Pfam" id="PF00664">
    <property type="entry name" value="ABC_membrane"/>
    <property type="match status" value="1"/>
</dbReference>
<feature type="transmembrane region" description="Helical" evidence="7">
    <location>
        <begin position="207"/>
        <end position="230"/>
    </location>
</feature>
<dbReference type="InterPro" id="IPR003439">
    <property type="entry name" value="ABC_transporter-like_ATP-bd"/>
</dbReference>
<dbReference type="GO" id="GO:0005524">
    <property type="term" value="F:ATP binding"/>
    <property type="evidence" value="ECO:0007669"/>
    <property type="project" value="UniProtKB-KW"/>
</dbReference>
<dbReference type="InterPro" id="IPR011527">
    <property type="entry name" value="ABC1_TM_dom"/>
</dbReference>
<feature type="transmembrane region" description="Helical" evidence="7">
    <location>
        <begin position="413"/>
        <end position="437"/>
    </location>
</feature>
<keyword evidence="4" id="KW-0067">ATP-binding</keyword>
<proteinExistence type="predicted"/>
<dbReference type="InterPro" id="IPR036640">
    <property type="entry name" value="ABC1_TM_sf"/>
</dbReference>
<evidence type="ECO:0000259" key="9">
    <source>
        <dbReference type="PROSITE" id="PS50929"/>
    </source>
</evidence>
<feature type="domain" description="ABC transmembrane type-1" evidence="9">
    <location>
        <begin position="213"/>
        <end position="493"/>
    </location>
</feature>
<dbReference type="AlphaFoldDB" id="A0A914W7W3"/>
<name>A0A914W7W3_9BILA</name>
<keyword evidence="10" id="KW-1185">Reference proteome</keyword>
<dbReference type="InterPro" id="IPR003593">
    <property type="entry name" value="AAA+_ATPase"/>
</dbReference>
<dbReference type="Gene3D" id="1.20.1560.10">
    <property type="entry name" value="ABC transporter type 1, transmembrane domain"/>
    <property type="match status" value="1"/>
</dbReference>
<accession>A0A914W7W3</accession>
<feature type="transmembrane region" description="Helical" evidence="7">
    <location>
        <begin position="60"/>
        <end position="80"/>
    </location>
</feature>
<dbReference type="Pfam" id="PF00005">
    <property type="entry name" value="ABC_tran"/>
    <property type="match status" value="1"/>
</dbReference>
<keyword evidence="6 7" id="KW-0472">Membrane</keyword>
<feature type="transmembrane region" description="Helical" evidence="7">
    <location>
        <begin position="92"/>
        <end position="111"/>
    </location>
</feature>
<dbReference type="InterPro" id="IPR039421">
    <property type="entry name" value="Type_1_exporter"/>
</dbReference>
<evidence type="ECO:0000313" key="11">
    <source>
        <dbReference type="WBParaSite" id="PSAMB.scaffold340size55875.g4879.t1"/>
    </source>
</evidence>
<feature type="transmembrane region" description="Helical" evidence="7">
    <location>
        <begin position="7"/>
        <end position="29"/>
    </location>
</feature>
<dbReference type="PROSITE" id="PS50893">
    <property type="entry name" value="ABC_TRANSPORTER_2"/>
    <property type="match status" value="1"/>
</dbReference>
<dbReference type="GO" id="GO:0016020">
    <property type="term" value="C:membrane"/>
    <property type="evidence" value="ECO:0007669"/>
    <property type="project" value="UniProtKB-SubCell"/>
</dbReference>
<dbReference type="InterPro" id="IPR027417">
    <property type="entry name" value="P-loop_NTPase"/>
</dbReference>
<feature type="transmembrane region" description="Helical" evidence="7">
    <location>
        <begin position="443"/>
        <end position="459"/>
    </location>
</feature>
<evidence type="ECO:0000313" key="10">
    <source>
        <dbReference type="Proteomes" id="UP000887566"/>
    </source>
</evidence>
<dbReference type="PANTHER" id="PTHR43394:SF19">
    <property type="entry name" value="ABC TRANSPORTER B FAMILY"/>
    <property type="match status" value="1"/>
</dbReference>
<evidence type="ECO:0000256" key="7">
    <source>
        <dbReference type="SAM" id="Phobius"/>
    </source>
</evidence>
<protein>
    <submittedName>
        <fullName evidence="11">ATP-binding cassette sub-family B member 9</fullName>
    </submittedName>
</protein>
<feature type="transmembrane region" description="Helical" evidence="7">
    <location>
        <begin position="250"/>
        <end position="267"/>
    </location>
</feature>
<dbReference type="SUPFAM" id="SSF90123">
    <property type="entry name" value="ABC transporter transmembrane region"/>
    <property type="match status" value="1"/>
</dbReference>
<dbReference type="Proteomes" id="UP000887566">
    <property type="component" value="Unplaced"/>
</dbReference>
<dbReference type="CDD" id="cd18572">
    <property type="entry name" value="ABC_6TM_TAP"/>
    <property type="match status" value="1"/>
</dbReference>
<dbReference type="WBParaSite" id="PSAMB.scaffold340size55875.g4879.t1">
    <property type="protein sequence ID" value="PSAMB.scaffold340size55875.g4879.t1"/>
    <property type="gene ID" value="PSAMB.scaffold340size55875.g4879"/>
</dbReference>
<keyword evidence="3" id="KW-0547">Nucleotide-binding</keyword>
<feature type="transmembrane region" description="Helical" evidence="7">
    <location>
        <begin position="352"/>
        <end position="372"/>
    </location>
</feature>
<evidence type="ECO:0000256" key="2">
    <source>
        <dbReference type="ARBA" id="ARBA00022692"/>
    </source>
</evidence>
<evidence type="ECO:0000256" key="1">
    <source>
        <dbReference type="ARBA" id="ARBA00004141"/>
    </source>
</evidence>
<dbReference type="PANTHER" id="PTHR43394">
    <property type="entry name" value="ATP-DEPENDENT PERMEASE MDL1, MITOCHONDRIAL"/>
    <property type="match status" value="1"/>
</dbReference>
<reference evidence="11" key="1">
    <citation type="submission" date="2022-11" db="UniProtKB">
        <authorList>
            <consortium name="WormBaseParasite"/>
        </authorList>
    </citation>
    <scope>IDENTIFICATION</scope>
</reference>
<dbReference type="SUPFAM" id="SSF52540">
    <property type="entry name" value="P-loop containing nucleoside triphosphate hydrolases"/>
    <property type="match status" value="1"/>
</dbReference>